<dbReference type="SUPFAM" id="SSF103473">
    <property type="entry name" value="MFS general substrate transporter"/>
    <property type="match status" value="1"/>
</dbReference>
<feature type="transmembrane region" description="Helical" evidence="7">
    <location>
        <begin position="336"/>
        <end position="362"/>
    </location>
</feature>
<evidence type="ECO:0000256" key="2">
    <source>
        <dbReference type="ARBA" id="ARBA00022448"/>
    </source>
</evidence>
<keyword evidence="3" id="KW-1003">Cell membrane</keyword>
<dbReference type="PROSITE" id="PS50850">
    <property type="entry name" value="MFS"/>
    <property type="match status" value="1"/>
</dbReference>
<dbReference type="InterPro" id="IPR011701">
    <property type="entry name" value="MFS"/>
</dbReference>
<organism evidence="9 10">
    <name type="scientific">Aquisalimonas asiatica</name>
    <dbReference type="NCBI Taxonomy" id="406100"/>
    <lineage>
        <taxon>Bacteria</taxon>
        <taxon>Pseudomonadati</taxon>
        <taxon>Pseudomonadota</taxon>
        <taxon>Gammaproteobacteria</taxon>
        <taxon>Chromatiales</taxon>
        <taxon>Ectothiorhodospiraceae</taxon>
        <taxon>Aquisalimonas</taxon>
    </lineage>
</organism>
<evidence type="ECO:0000313" key="10">
    <source>
        <dbReference type="Proteomes" id="UP000199657"/>
    </source>
</evidence>
<feature type="transmembrane region" description="Helical" evidence="7">
    <location>
        <begin position="265"/>
        <end position="285"/>
    </location>
</feature>
<dbReference type="CDD" id="cd06173">
    <property type="entry name" value="MFS_MefA_like"/>
    <property type="match status" value="1"/>
</dbReference>
<protein>
    <recommendedName>
        <fullName evidence="8">Major facilitator superfamily (MFS) profile domain-containing protein</fullName>
    </recommendedName>
</protein>
<dbReference type="PANTHER" id="PTHR43266">
    <property type="entry name" value="MACROLIDE-EFFLUX PROTEIN"/>
    <property type="match status" value="1"/>
</dbReference>
<keyword evidence="5 7" id="KW-1133">Transmembrane helix</keyword>
<dbReference type="GO" id="GO:0016746">
    <property type="term" value="F:acyltransferase activity"/>
    <property type="evidence" value="ECO:0007669"/>
    <property type="project" value="InterPro"/>
</dbReference>
<evidence type="ECO:0000313" key="9">
    <source>
        <dbReference type="EMBL" id="SEO48195.1"/>
    </source>
</evidence>
<dbReference type="GO" id="GO:0022857">
    <property type="term" value="F:transmembrane transporter activity"/>
    <property type="evidence" value="ECO:0007669"/>
    <property type="project" value="InterPro"/>
</dbReference>
<dbReference type="RefSeq" id="WP_091639317.1">
    <property type="nucleotide sequence ID" value="NZ_FOEG01000001.1"/>
</dbReference>
<proteinExistence type="predicted"/>
<dbReference type="Gene3D" id="1.20.1250.20">
    <property type="entry name" value="MFS general substrate transporter like domains"/>
    <property type="match status" value="1"/>
</dbReference>
<dbReference type="EMBL" id="FOEG01000001">
    <property type="protein sequence ID" value="SEO48195.1"/>
    <property type="molecule type" value="Genomic_DNA"/>
</dbReference>
<evidence type="ECO:0000256" key="5">
    <source>
        <dbReference type="ARBA" id="ARBA00022989"/>
    </source>
</evidence>
<keyword evidence="2" id="KW-0813">Transport</keyword>
<feature type="domain" description="Major facilitator superfamily (MFS) profile" evidence="8">
    <location>
        <begin position="14"/>
        <end position="430"/>
    </location>
</feature>
<accession>A0A1H8Q1S7</accession>
<sequence length="629" mass="68631">MAQGNTQSLLRQRRFAPFFCTQFLGAFNDNLFKQALLILIAFQGTRWGVSNPDVMINVAAGLFVLPFFLFSPLAGQIADKLEKSRLIRAIKLGEIAIMGVAVAGLLTQSLWLLITALFLLGAQSSLFGPVKYGIIPQHLRDDELVAGNGLVEMGTFLAILIGTIAGGLLIERADAGPALVSIAVVVLAVLGYLASRRIPNAPAAAPDLTINWNLFGEIARNLRYTYGNRTVFLAIIGVSWFWFFGALLMTQFPNYTRLALGGNELVGTLLLAAFSVGIGVGSLLCDRLSGQRVELGLVPFGAIGISVFTIQMFFTVPTELNVDALMTPAEFLATDYGWTLLTSVVLLGLFGGFYIVPLYALIQQRSDPEHRSRTIAGNNVLNALAMVLASGFAIVLLGVAGLSIPQLFLVVGVMNAAVALYIFTLVPEFLMRFLIWMAIHTVYRLRKQGLEHIPEDGPAVLVCNHVSFVDALIIAGAVRRPVRFVMHYRIFRIPLLSFIFRTAKAIPIASAKENPQLLEEANARIDAALADGEIVCTFPEGRITDHGEMNTFRRGIEHIVRRRPVPVIPMALSGLWGSFFSRKDGPAFLKLPRRLLERVGLSAGEPVAPHEATAELLQRRVASLQEETP</sequence>
<evidence type="ECO:0000256" key="4">
    <source>
        <dbReference type="ARBA" id="ARBA00022692"/>
    </source>
</evidence>
<dbReference type="Pfam" id="PF01553">
    <property type="entry name" value="Acyltransferase"/>
    <property type="match status" value="1"/>
</dbReference>
<name>A0A1H8Q1S7_9GAMM</name>
<evidence type="ECO:0000259" key="8">
    <source>
        <dbReference type="PROSITE" id="PS50850"/>
    </source>
</evidence>
<keyword evidence="4 7" id="KW-0812">Transmembrane</keyword>
<feature type="transmembrane region" description="Helical" evidence="7">
    <location>
        <begin position="150"/>
        <end position="170"/>
    </location>
</feature>
<dbReference type="SMART" id="SM00563">
    <property type="entry name" value="PlsC"/>
    <property type="match status" value="1"/>
</dbReference>
<feature type="transmembrane region" description="Helical" evidence="7">
    <location>
        <begin position="383"/>
        <end position="404"/>
    </location>
</feature>
<feature type="transmembrane region" description="Helical" evidence="7">
    <location>
        <begin position="176"/>
        <end position="194"/>
    </location>
</feature>
<dbReference type="InterPro" id="IPR020846">
    <property type="entry name" value="MFS_dom"/>
</dbReference>
<feature type="transmembrane region" description="Helical" evidence="7">
    <location>
        <begin position="297"/>
        <end position="316"/>
    </location>
</feature>
<evidence type="ECO:0000256" key="3">
    <source>
        <dbReference type="ARBA" id="ARBA00022475"/>
    </source>
</evidence>
<reference evidence="9 10" key="1">
    <citation type="submission" date="2016-10" db="EMBL/GenBank/DDBJ databases">
        <authorList>
            <person name="de Groot N.N."/>
        </authorList>
    </citation>
    <scope>NUCLEOTIDE SEQUENCE [LARGE SCALE GENOMIC DNA]</scope>
    <source>
        <strain evidence="9 10">CGMCC 1.6291</strain>
    </source>
</reference>
<feature type="transmembrane region" description="Helical" evidence="7">
    <location>
        <begin position="111"/>
        <end position="130"/>
    </location>
</feature>
<feature type="transmembrane region" description="Helical" evidence="7">
    <location>
        <begin position="230"/>
        <end position="253"/>
    </location>
</feature>
<dbReference type="OrthoDB" id="9803968at2"/>
<dbReference type="InterPro" id="IPR002123">
    <property type="entry name" value="Plipid/glycerol_acylTrfase"/>
</dbReference>
<evidence type="ECO:0000256" key="7">
    <source>
        <dbReference type="SAM" id="Phobius"/>
    </source>
</evidence>
<dbReference type="SUPFAM" id="SSF69593">
    <property type="entry name" value="Glycerol-3-phosphate (1)-acyltransferase"/>
    <property type="match status" value="1"/>
</dbReference>
<dbReference type="Proteomes" id="UP000199657">
    <property type="component" value="Unassembled WGS sequence"/>
</dbReference>
<dbReference type="CDD" id="cd07989">
    <property type="entry name" value="LPLAT_AGPAT-like"/>
    <property type="match status" value="1"/>
</dbReference>
<gene>
    <name evidence="9" type="ORF">SAMN04488052_101299</name>
</gene>
<feature type="transmembrane region" description="Helical" evidence="7">
    <location>
        <begin position="416"/>
        <end position="439"/>
    </location>
</feature>
<dbReference type="InterPro" id="IPR036259">
    <property type="entry name" value="MFS_trans_sf"/>
</dbReference>
<dbReference type="Pfam" id="PF07690">
    <property type="entry name" value="MFS_1"/>
    <property type="match status" value="1"/>
</dbReference>
<keyword evidence="10" id="KW-1185">Reference proteome</keyword>
<feature type="transmembrane region" description="Helical" evidence="7">
    <location>
        <begin position="54"/>
        <end position="74"/>
    </location>
</feature>
<dbReference type="STRING" id="406100.SAMN04488052_101299"/>
<dbReference type="GO" id="GO:0005886">
    <property type="term" value="C:plasma membrane"/>
    <property type="evidence" value="ECO:0007669"/>
    <property type="project" value="UniProtKB-SubCell"/>
</dbReference>
<evidence type="ECO:0000256" key="1">
    <source>
        <dbReference type="ARBA" id="ARBA00004651"/>
    </source>
</evidence>
<keyword evidence="6 7" id="KW-0472">Membrane</keyword>
<feature type="transmembrane region" description="Helical" evidence="7">
    <location>
        <begin position="86"/>
        <end position="105"/>
    </location>
</feature>
<evidence type="ECO:0000256" key="6">
    <source>
        <dbReference type="ARBA" id="ARBA00023136"/>
    </source>
</evidence>
<dbReference type="PANTHER" id="PTHR43266:SF2">
    <property type="entry name" value="MAJOR FACILITATOR SUPERFAMILY (MFS) PROFILE DOMAIN-CONTAINING PROTEIN"/>
    <property type="match status" value="1"/>
</dbReference>
<dbReference type="AlphaFoldDB" id="A0A1H8Q1S7"/>
<comment type="subcellular location">
    <subcellularLocation>
        <location evidence="1">Cell membrane</location>
        <topology evidence="1">Multi-pass membrane protein</topology>
    </subcellularLocation>
</comment>